<feature type="signal peptide" evidence="3">
    <location>
        <begin position="1"/>
        <end position="18"/>
    </location>
</feature>
<dbReference type="RefSeq" id="WP_073314623.1">
    <property type="nucleotide sequence ID" value="NZ_FQYP01000002.1"/>
</dbReference>
<comment type="similarity">
    <text evidence="1">Belongs to the peptidase S33 family.</text>
</comment>
<dbReference type="Gene3D" id="3.40.50.1820">
    <property type="entry name" value="alpha/beta hydrolase"/>
    <property type="match status" value="1"/>
</dbReference>
<dbReference type="EMBL" id="FQYP01000002">
    <property type="protein sequence ID" value="SHI59530.1"/>
    <property type="molecule type" value="Genomic_DNA"/>
</dbReference>
<gene>
    <name evidence="5" type="ORF">SAMN04488508_10283</name>
</gene>
<organism evidence="5 6">
    <name type="scientific">Aquimarina spongiae</name>
    <dbReference type="NCBI Taxonomy" id="570521"/>
    <lineage>
        <taxon>Bacteria</taxon>
        <taxon>Pseudomonadati</taxon>
        <taxon>Bacteroidota</taxon>
        <taxon>Flavobacteriia</taxon>
        <taxon>Flavobacteriales</taxon>
        <taxon>Flavobacteriaceae</taxon>
        <taxon>Aquimarina</taxon>
    </lineage>
</organism>
<dbReference type="InterPro" id="IPR050228">
    <property type="entry name" value="Carboxylesterase_BioH"/>
</dbReference>
<dbReference type="PANTHER" id="PTHR43194:SF2">
    <property type="entry name" value="PEROXISOMAL MEMBRANE PROTEIN LPX1"/>
    <property type="match status" value="1"/>
</dbReference>
<evidence type="ECO:0000259" key="4">
    <source>
        <dbReference type="Pfam" id="PF00561"/>
    </source>
</evidence>
<sequence length="308" mass="35284">MKKTLVLFCILLVASVRSQTLFTKAFGNPNHKAIIFLHGGPGYNAAGFERTTAQILAENGFYVIVYDRRGEGRSTDKNTKFTFEETFNDLNAIYDTFDLKTATLMGHSFGGIVATLYAEQHPNKIKSVVLVSTPLSMQETLSTIVKSSKEIYMRNKDTVNLNYIRMLEKIDKSSIQYSSYCFSHAMQNGFYHPQKPTTKASQMYANFKKDPVLLKYASQMTFEAPMGFWKNEKYTTLDIKDMVKNIQTQRISIFGIYGEDDGLFSEMQIEKIKNLIGNTNFKKFDHASHNPFIDCQKEFIDTLKEWIN</sequence>
<evidence type="ECO:0000256" key="3">
    <source>
        <dbReference type="SAM" id="SignalP"/>
    </source>
</evidence>
<dbReference type="GO" id="GO:0006508">
    <property type="term" value="P:proteolysis"/>
    <property type="evidence" value="ECO:0007669"/>
    <property type="project" value="InterPro"/>
</dbReference>
<dbReference type="SUPFAM" id="SSF53474">
    <property type="entry name" value="alpha/beta-Hydrolases"/>
    <property type="match status" value="1"/>
</dbReference>
<dbReference type="InterPro" id="IPR000073">
    <property type="entry name" value="AB_hydrolase_1"/>
</dbReference>
<evidence type="ECO:0000256" key="2">
    <source>
        <dbReference type="ARBA" id="ARBA00022801"/>
    </source>
</evidence>
<dbReference type="STRING" id="570521.SAMN04488508_10283"/>
<feature type="domain" description="AB hydrolase-1" evidence="4">
    <location>
        <begin position="33"/>
        <end position="294"/>
    </location>
</feature>
<accession>A0A1M6CES9</accession>
<evidence type="ECO:0000313" key="5">
    <source>
        <dbReference type="EMBL" id="SHI59530.1"/>
    </source>
</evidence>
<dbReference type="GO" id="GO:0008233">
    <property type="term" value="F:peptidase activity"/>
    <property type="evidence" value="ECO:0007669"/>
    <property type="project" value="InterPro"/>
</dbReference>
<dbReference type="PANTHER" id="PTHR43194">
    <property type="entry name" value="HYDROLASE ALPHA/BETA FOLD FAMILY"/>
    <property type="match status" value="1"/>
</dbReference>
<dbReference type="AlphaFoldDB" id="A0A1M6CES9"/>
<proteinExistence type="inferred from homology"/>
<keyword evidence="6" id="KW-1185">Reference proteome</keyword>
<dbReference type="InterPro" id="IPR029058">
    <property type="entry name" value="AB_hydrolase_fold"/>
</dbReference>
<protein>
    <submittedName>
        <fullName evidence="5">Proline iminopeptidase</fullName>
    </submittedName>
</protein>
<dbReference type="OrthoDB" id="9780932at2"/>
<dbReference type="Proteomes" id="UP000184432">
    <property type="component" value="Unassembled WGS sequence"/>
</dbReference>
<keyword evidence="2" id="KW-0378">Hydrolase</keyword>
<dbReference type="PRINTS" id="PR00793">
    <property type="entry name" value="PROAMNOPTASE"/>
</dbReference>
<evidence type="ECO:0000313" key="6">
    <source>
        <dbReference type="Proteomes" id="UP000184432"/>
    </source>
</evidence>
<keyword evidence="3" id="KW-0732">Signal</keyword>
<feature type="chain" id="PRO_5009916388" evidence="3">
    <location>
        <begin position="19"/>
        <end position="308"/>
    </location>
</feature>
<name>A0A1M6CES9_9FLAO</name>
<dbReference type="InterPro" id="IPR002410">
    <property type="entry name" value="Peptidase_S33"/>
</dbReference>
<dbReference type="Pfam" id="PF00561">
    <property type="entry name" value="Abhydrolase_1"/>
    <property type="match status" value="1"/>
</dbReference>
<dbReference type="PRINTS" id="PR00111">
    <property type="entry name" value="ABHYDROLASE"/>
</dbReference>
<reference evidence="6" key="1">
    <citation type="submission" date="2016-11" db="EMBL/GenBank/DDBJ databases">
        <authorList>
            <person name="Varghese N."/>
            <person name="Submissions S."/>
        </authorList>
    </citation>
    <scope>NUCLEOTIDE SEQUENCE [LARGE SCALE GENOMIC DNA]</scope>
    <source>
        <strain evidence="6">DSM 22623</strain>
    </source>
</reference>
<evidence type="ECO:0000256" key="1">
    <source>
        <dbReference type="ARBA" id="ARBA00010088"/>
    </source>
</evidence>